<evidence type="ECO:0000313" key="3">
    <source>
        <dbReference type="Proteomes" id="UP000749646"/>
    </source>
</evidence>
<proteinExistence type="predicted"/>
<feature type="compositionally biased region" description="Acidic residues" evidence="1">
    <location>
        <begin position="77"/>
        <end position="87"/>
    </location>
</feature>
<comment type="caution">
    <text evidence="2">The sequence shown here is derived from an EMBL/GenBank/DDBJ whole genome shotgun (WGS) entry which is preliminary data.</text>
</comment>
<feature type="region of interest" description="Disordered" evidence="1">
    <location>
        <begin position="52"/>
        <end position="118"/>
    </location>
</feature>
<accession>A0A9P6MJQ4</accession>
<evidence type="ECO:0000256" key="1">
    <source>
        <dbReference type="SAM" id="MobiDB-lite"/>
    </source>
</evidence>
<protein>
    <submittedName>
        <fullName evidence="2">Uncharacterized protein</fullName>
    </submittedName>
</protein>
<dbReference type="Proteomes" id="UP000749646">
    <property type="component" value="Unassembled WGS sequence"/>
</dbReference>
<sequence>MSNSHETEVVAALRSTTDNSQIALSVLNFMNKVVERSDDEIPINVLSSMIGTRVKSPSPRTTMSIKKTAGRSRKEDLQEEPWSDGELQEQSIYGSARGSPLSDEPTLESEDVTESHQR</sequence>
<evidence type="ECO:0000313" key="2">
    <source>
        <dbReference type="EMBL" id="KAG0003919.1"/>
    </source>
</evidence>
<gene>
    <name evidence="2" type="ORF">BGZ65_001211</name>
</gene>
<dbReference type="AlphaFoldDB" id="A0A9P6MJQ4"/>
<name>A0A9P6MJQ4_9FUNG</name>
<reference evidence="2" key="1">
    <citation type="journal article" date="2020" name="Fungal Divers.">
        <title>Resolving the Mortierellaceae phylogeny through synthesis of multi-gene phylogenetics and phylogenomics.</title>
        <authorList>
            <person name="Vandepol N."/>
            <person name="Liber J."/>
            <person name="Desiro A."/>
            <person name="Na H."/>
            <person name="Kennedy M."/>
            <person name="Barry K."/>
            <person name="Grigoriev I.V."/>
            <person name="Miller A.N."/>
            <person name="O'Donnell K."/>
            <person name="Stajich J.E."/>
            <person name="Bonito G."/>
        </authorList>
    </citation>
    <scope>NUCLEOTIDE SEQUENCE</scope>
    <source>
        <strain evidence="2">MES-2147</strain>
    </source>
</reference>
<keyword evidence="3" id="KW-1185">Reference proteome</keyword>
<dbReference type="EMBL" id="JAAAHW010000308">
    <property type="protein sequence ID" value="KAG0003919.1"/>
    <property type="molecule type" value="Genomic_DNA"/>
</dbReference>
<organism evidence="2 3">
    <name type="scientific">Modicella reniformis</name>
    <dbReference type="NCBI Taxonomy" id="1440133"/>
    <lineage>
        <taxon>Eukaryota</taxon>
        <taxon>Fungi</taxon>
        <taxon>Fungi incertae sedis</taxon>
        <taxon>Mucoromycota</taxon>
        <taxon>Mortierellomycotina</taxon>
        <taxon>Mortierellomycetes</taxon>
        <taxon>Mortierellales</taxon>
        <taxon>Mortierellaceae</taxon>
        <taxon>Modicella</taxon>
    </lineage>
</organism>